<comment type="catalytic activity">
    <reaction evidence="10">
        <text>RNA(n) + a ribonucleoside 5'-triphosphate = RNA(n+1) + diphosphate</text>
        <dbReference type="Rhea" id="RHEA:21248"/>
        <dbReference type="Rhea" id="RHEA-COMP:14527"/>
        <dbReference type="Rhea" id="RHEA-COMP:17342"/>
        <dbReference type="ChEBI" id="CHEBI:33019"/>
        <dbReference type="ChEBI" id="CHEBI:61557"/>
        <dbReference type="ChEBI" id="CHEBI:140395"/>
        <dbReference type="EC" id="2.7.7.6"/>
    </reaction>
</comment>
<evidence type="ECO:0000256" key="4">
    <source>
        <dbReference type="ARBA" id="ARBA00022478"/>
    </source>
</evidence>
<dbReference type="InterPro" id="IPR011262">
    <property type="entry name" value="DNA-dir_RNA_pol_insert"/>
</dbReference>
<evidence type="ECO:0000256" key="2">
    <source>
        <dbReference type="ARBA" id="ARBA00012418"/>
    </source>
</evidence>
<dbReference type="InterPro" id="IPR036603">
    <property type="entry name" value="RBP11-like"/>
</dbReference>
<dbReference type="GO" id="GO:0046983">
    <property type="term" value="F:protein dimerization activity"/>
    <property type="evidence" value="ECO:0007669"/>
    <property type="project" value="InterPro"/>
</dbReference>
<evidence type="ECO:0000256" key="5">
    <source>
        <dbReference type="ARBA" id="ARBA00022679"/>
    </source>
</evidence>
<keyword evidence="4 12" id="KW-0240">DNA-directed RNA polymerase</keyword>
<gene>
    <name evidence="12" type="ORF">A3B74_03760</name>
</gene>
<dbReference type="EMBL" id="MHKB01000011">
    <property type="protein sequence ID" value="OGY78977.1"/>
    <property type="molecule type" value="Genomic_DNA"/>
</dbReference>
<evidence type="ECO:0000256" key="1">
    <source>
        <dbReference type="ARBA" id="ARBA00007123"/>
    </source>
</evidence>
<evidence type="ECO:0000256" key="10">
    <source>
        <dbReference type="ARBA" id="ARBA00048552"/>
    </source>
</evidence>
<dbReference type="Pfam" id="PF01193">
    <property type="entry name" value="RNA_pol_L"/>
    <property type="match status" value="1"/>
</dbReference>
<dbReference type="FunFam" id="2.170.120.12:FF:000001">
    <property type="entry name" value="DNA-directed RNA polymerase subunit alpha"/>
    <property type="match status" value="1"/>
</dbReference>
<dbReference type="SUPFAM" id="SSF56553">
    <property type="entry name" value="Insert subdomain of RNA polymerase alpha subunit"/>
    <property type="match status" value="1"/>
</dbReference>
<evidence type="ECO:0000313" key="12">
    <source>
        <dbReference type="EMBL" id="OGY78977.1"/>
    </source>
</evidence>
<dbReference type="AlphaFoldDB" id="A0A1G2ASK6"/>
<evidence type="ECO:0000256" key="6">
    <source>
        <dbReference type="ARBA" id="ARBA00022695"/>
    </source>
</evidence>
<keyword evidence="7" id="KW-0804">Transcription</keyword>
<dbReference type="Gene3D" id="2.170.120.12">
    <property type="entry name" value="DNA-directed RNA polymerase, insert domain"/>
    <property type="match status" value="1"/>
</dbReference>
<dbReference type="GO" id="GO:0000428">
    <property type="term" value="C:DNA-directed RNA polymerase complex"/>
    <property type="evidence" value="ECO:0007669"/>
    <property type="project" value="UniProtKB-KW"/>
</dbReference>
<dbReference type="EC" id="2.7.7.6" evidence="2"/>
<dbReference type="Pfam" id="PF01000">
    <property type="entry name" value="RNA_pol_A_bac"/>
    <property type="match status" value="1"/>
</dbReference>
<dbReference type="Gene3D" id="3.30.1360.10">
    <property type="entry name" value="RNA polymerase, RBP11-like subunit"/>
    <property type="match status" value="1"/>
</dbReference>
<comment type="caution">
    <text evidence="12">The sequence shown here is derived from an EMBL/GenBank/DDBJ whole genome shotgun (WGS) entry which is preliminary data.</text>
</comment>
<evidence type="ECO:0000256" key="9">
    <source>
        <dbReference type="ARBA" id="ARBA00033070"/>
    </source>
</evidence>
<evidence type="ECO:0000259" key="11">
    <source>
        <dbReference type="SMART" id="SM00662"/>
    </source>
</evidence>
<organism evidence="12 13">
    <name type="scientific">Candidatus Kerfeldbacteria bacterium RIFCSPHIGHO2_02_FULL_42_14</name>
    <dbReference type="NCBI Taxonomy" id="1798540"/>
    <lineage>
        <taxon>Bacteria</taxon>
        <taxon>Candidatus Kerfeldiibacteriota</taxon>
    </lineage>
</organism>
<comment type="similarity">
    <text evidence="1">Belongs to the RNA polymerase alpha chain family.</text>
</comment>
<dbReference type="GO" id="GO:0006351">
    <property type="term" value="P:DNA-templated transcription"/>
    <property type="evidence" value="ECO:0007669"/>
    <property type="project" value="InterPro"/>
</dbReference>
<dbReference type="CDD" id="cd06928">
    <property type="entry name" value="RNAP_alpha_NTD"/>
    <property type="match status" value="1"/>
</dbReference>
<dbReference type="GO" id="GO:0003899">
    <property type="term" value="F:DNA-directed RNA polymerase activity"/>
    <property type="evidence" value="ECO:0007669"/>
    <property type="project" value="UniProtKB-EC"/>
</dbReference>
<evidence type="ECO:0000256" key="8">
    <source>
        <dbReference type="ARBA" id="ARBA00032524"/>
    </source>
</evidence>
<dbReference type="InterPro" id="IPR011773">
    <property type="entry name" value="DNA-dir_RpoA"/>
</dbReference>
<dbReference type="InterPro" id="IPR011263">
    <property type="entry name" value="DNA-dir_RNA_pol_RpoA/D/Rpb3"/>
</dbReference>
<dbReference type="NCBIfam" id="TIGR02027">
    <property type="entry name" value="rpoA"/>
    <property type="match status" value="1"/>
</dbReference>
<proteinExistence type="inferred from homology"/>
<dbReference type="SMART" id="SM00662">
    <property type="entry name" value="RPOLD"/>
    <property type="match status" value="1"/>
</dbReference>
<keyword evidence="6" id="KW-0548">Nucleotidyltransferase</keyword>
<dbReference type="STRING" id="1798540.A3B74_03760"/>
<feature type="domain" description="DNA-directed RNA polymerase RpoA/D/Rpb3-type" evidence="11">
    <location>
        <begin position="19"/>
        <end position="227"/>
    </location>
</feature>
<dbReference type="Proteomes" id="UP000177165">
    <property type="component" value="Unassembled WGS sequence"/>
</dbReference>
<accession>A0A1G2ASK6</accession>
<name>A0A1G2ASK6_9BACT</name>
<reference evidence="12 13" key="1">
    <citation type="journal article" date="2016" name="Nat. Commun.">
        <title>Thousands of microbial genomes shed light on interconnected biogeochemical processes in an aquifer system.</title>
        <authorList>
            <person name="Anantharaman K."/>
            <person name="Brown C.T."/>
            <person name="Hug L.A."/>
            <person name="Sharon I."/>
            <person name="Castelle C.J."/>
            <person name="Probst A.J."/>
            <person name="Thomas B.C."/>
            <person name="Singh A."/>
            <person name="Wilkins M.J."/>
            <person name="Karaoz U."/>
            <person name="Brodie E.L."/>
            <person name="Williams K.H."/>
            <person name="Hubbard S.S."/>
            <person name="Banfield J.F."/>
        </authorList>
    </citation>
    <scope>NUCLEOTIDE SEQUENCE [LARGE SCALE GENOMIC DNA]</scope>
</reference>
<evidence type="ECO:0000256" key="7">
    <source>
        <dbReference type="ARBA" id="ARBA00023163"/>
    </source>
</evidence>
<sequence length="284" mass="31163">MNELTLPTQFQIESLSARRAHISIQPLHPGFGITLGNALRRVLLSSLPGGAITAIKIKGVKHEFSVLSNMKEDVVDVILNLKSLRLKSLADGPVKLVLDMKGEKVVKAKDIEKNAQVEILDLDHYIATLTSSDAELKMEMWVENGRGYDPVEGRVSDRTEVGVIEIDALFSPVRLTNFTVENMRVGQLTNYNKLMVDIETDGSVTPLETFQSAAKILVTHFQLFMDVPGLSVQTSPVQTPPVAEIDSIPAVSDESHESVSELKSTKLFKKSKAGGKASRKKKSE</sequence>
<evidence type="ECO:0000313" key="13">
    <source>
        <dbReference type="Proteomes" id="UP000177165"/>
    </source>
</evidence>
<dbReference type="GO" id="GO:0003677">
    <property type="term" value="F:DNA binding"/>
    <property type="evidence" value="ECO:0007669"/>
    <property type="project" value="InterPro"/>
</dbReference>
<dbReference type="InterPro" id="IPR036643">
    <property type="entry name" value="RNApol_insert_sf"/>
</dbReference>
<dbReference type="SUPFAM" id="SSF55257">
    <property type="entry name" value="RBP11-like subunits of RNA polymerase"/>
    <property type="match status" value="1"/>
</dbReference>
<protein>
    <recommendedName>
        <fullName evidence="3">DNA-directed RNA polymerase subunit alpha</fullName>
        <ecNumber evidence="2">2.7.7.6</ecNumber>
    </recommendedName>
    <alternativeName>
        <fullName evidence="9">RNA polymerase subunit alpha</fullName>
    </alternativeName>
    <alternativeName>
        <fullName evidence="8">Transcriptase subunit alpha</fullName>
    </alternativeName>
</protein>
<evidence type="ECO:0000256" key="3">
    <source>
        <dbReference type="ARBA" id="ARBA00015972"/>
    </source>
</evidence>
<dbReference type="GO" id="GO:0005737">
    <property type="term" value="C:cytoplasm"/>
    <property type="evidence" value="ECO:0007669"/>
    <property type="project" value="UniProtKB-ARBA"/>
</dbReference>
<keyword evidence="5" id="KW-0808">Transferase</keyword>